<dbReference type="PANTHER" id="PTHR31623">
    <property type="entry name" value="F21J9.9"/>
    <property type="match status" value="1"/>
</dbReference>
<comment type="similarity">
    <text evidence="1">Belongs to the plant acyltransferase family.</text>
</comment>
<evidence type="ECO:0000313" key="4">
    <source>
        <dbReference type="EMBL" id="KAK0576810.1"/>
    </source>
</evidence>
<keyword evidence="2" id="KW-0808">Transferase</keyword>
<keyword evidence="5" id="KW-1185">Reference proteome</keyword>
<accession>A0AA39RR67</accession>
<organism evidence="4 5">
    <name type="scientific">Acer saccharum</name>
    <name type="common">Sugar maple</name>
    <dbReference type="NCBI Taxonomy" id="4024"/>
    <lineage>
        <taxon>Eukaryota</taxon>
        <taxon>Viridiplantae</taxon>
        <taxon>Streptophyta</taxon>
        <taxon>Embryophyta</taxon>
        <taxon>Tracheophyta</taxon>
        <taxon>Spermatophyta</taxon>
        <taxon>Magnoliopsida</taxon>
        <taxon>eudicotyledons</taxon>
        <taxon>Gunneridae</taxon>
        <taxon>Pentapetalae</taxon>
        <taxon>rosids</taxon>
        <taxon>malvids</taxon>
        <taxon>Sapindales</taxon>
        <taxon>Sapindaceae</taxon>
        <taxon>Hippocastanoideae</taxon>
        <taxon>Acereae</taxon>
        <taxon>Acer</taxon>
    </lineage>
</organism>
<evidence type="ECO:0000256" key="3">
    <source>
        <dbReference type="ARBA" id="ARBA00023315"/>
    </source>
</evidence>
<reference evidence="4" key="1">
    <citation type="journal article" date="2022" name="Plant J.">
        <title>Strategies of tolerance reflected in two North American maple genomes.</title>
        <authorList>
            <person name="McEvoy S.L."/>
            <person name="Sezen U.U."/>
            <person name="Trouern-Trend A."/>
            <person name="McMahon S.M."/>
            <person name="Schaberg P.G."/>
            <person name="Yang J."/>
            <person name="Wegrzyn J.L."/>
            <person name="Swenson N.G."/>
        </authorList>
    </citation>
    <scope>NUCLEOTIDE SEQUENCE</scope>
    <source>
        <strain evidence="4">NS2018</strain>
    </source>
</reference>
<dbReference type="PANTHER" id="PTHR31623:SF110">
    <property type="entry name" value="VINORINE SYNTHASE-LIKE"/>
    <property type="match status" value="1"/>
</dbReference>
<evidence type="ECO:0000256" key="2">
    <source>
        <dbReference type="ARBA" id="ARBA00022679"/>
    </source>
</evidence>
<dbReference type="Gene3D" id="3.30.559.10">
    <property type="entry name" value="Chloramphenicol acetyltransferase-like domain"/>
    <property type="match status" value="2"/>
</dbReference>
<dbReference type="InterPro" id="IPR023213">
    <property type="entry name" value="CAT-like_dom_sf"/>
</dbReference>
<dbReference type="Proteomes" id="UP001168877">
    <property type="component" value="Unassembled WGS sequence"/>
</dbReference>
<dbReference type="AlphaFoldDB" id="A0AA39RR67"/>
<dbReference type="EMBL" id="JAUESC010000386">
    <property type="protein sequence ID" value="KAK0576810.1"/>
    <property type="molecule type" value="Genomic_DNA"/>
</dbReference>
<protein>
    <submittedName>
        <fullName evidence="4">Uncharacterized protein</fullName>
    </submittedName>
</protein>
<comment type="caution">
    <text evidence="4">The sequence shown here is derived from an EMBL/GenBank/DDBJ whole genome shotgun (WGS) entry which is preliminary data.</text>
</comment>
<name>A0AA39RR67_ACESA</name>
<proteinExistence type="inferred from homology"/>
<evidence type="ECO:0000256" key="1">
    <source>
        <dbReference type="ARBA" id="ARBA00009861"/>
    </source>
</evidence>
<reference evidence="4" key="2">
    <citation type="submission" date="2023-06" db="EMBL/GenBank/DDBJ databases">
        <authorList>
            <person name="Swenson N.G."/>
            <person name="Wegrzyn J.L."/>
            <person name="Mcevoy S.L."/>
        </authorList>
    </citation>
    <scope>NUCLEOTIDE SEQUENCE</scope>
    <source>
        <strain evidence="4">NS2018</strain>
        <tissue evidence="4">Leaf</tissue>
    </source>
</reference>
<sequence>MEVQIVSIENIKPSSPTPQNLKIFKLSLLDQLIQAPYAPMVLFYSKNDLMTNNVDHQTHKRLAVLKKSLSETLTRFYPLAGKIKDDLSIECNDEGAYYVETRVNCCLDEFLNQPDIVLLVNKFFPCEPILKESNVGTYVTNIQVNVFECGGIALGLCISHKILDGAAQSTFLKAWTTTARGGGVINPNFIANSLFPTKDLWLRDSMMAIWGSLFKMGKCVTRRFVFDASAIEALKAHIVKSPTRVETISAFIWKSAMAAFRTKHGSERPSLMTHLVNLRTRMATATFSSTEHSTGNLLWLAAAYNEPQNYKETELHELVGKVRDAISEFDSDFVKGLIKSEEGDKNMILSESLRKFGEMGCREGVDYLGFTSWCKLGFYEMDFGWGKPIWVSCMSMSGGSLVLNLVVLVETRVGDGLEAWMTLDEQYMAILESDPEFLRFASVDPSPLAIGRDCSIEKVYNAAGCAMHTIAPEVFPL</sequence>
<dbReference type="Pfam" id="PF02458">
    <property type="entry name" value="Transferase"/>
    <property type="match status" value="1"/>
</dbReference>
<gene>
    <name evidence="4" type="ORF">LWI29_023636</name>
</gene>
<evidence type="ECO:0000313" key="5">
    <source>
        <dbReference type="Proteomes" id="UP001168877"/>
    </source>
</evidence>
<keyword evidence="3" id="KW-0012">Acyltransferase</keyword>
<dbReference type="GO" id="GO:0016746">
    <property type="term" value="F:acyltransferase activity"/>
    <property type="evidence" value="ECO:0007669"/>
    <property type="project" value="UniProtKB-KW"/>
</dbReference>